<gene>
    <name evidence="1" type="ORF">ABT39_MTgene3069</name>
</gene>
<proteinExistence type="predicted"/>
<organism evidence="1">
    <name type="scientific">Picea glauca</name>
    <name type="common">White spruce</name>
    <name type="synonym">Pinus glauca</name>
    <dbReference type="NCBI Taxonomy" id="3330"/>
    <lineage>
        <taxon>Eukaryota</taxon>
        <taxon>Viridiplantae</taxon>
        <taxon>Streptophyta</taxon>
        <taxon>Embryophyta</taxon>
        <taxon>Tracheophyta</taxon>
        <taxon>Spermatophyta</taxon>
        <taxon>Pinopsida</taxon>
        <taxon>Pinidae</taxon>
        <taxon>Conifers I</taxon>
        <taxon>Pinales</taxon>
        <taxon>Pinaceae</taxon>
        <taxon>Picea</taxon>
    </lineage>
</organism>
<evidence type="ECO:0000313" key="1">
    <source>
        <dbReference type="EMBL" id="KUM49842.1"/>
    </source>
</evidence>
<comment type="caution">
    <text evidence="1">The sequence shown here is derived from an EMBL/GenBank/DDBJ whole genome shotgun (WGS) entry which is preliminary data.</text>
</comment>
<dbReference type="EMBL" id="LKAM01000002">
    <property type="protein sequence ID" value="KUM49842.1"/>
    <property type="molecule type" value="Genomic_DNA"/>
</dbReference>
<protein>
    <submittedName>
        <fullName evidence="1">Uncharacterized protein</fullName>
    </submittedName>
</protein>
<dbReference type="AlphaFoldDB" id="A0A101M2S6"/>
<keyword evidence="1" id="KW-0496">Mitochondrion</keyword>
<name>A0A101M2S6_PICGL</name>
<reference evidence="1" key="1">
    <citation type="journal article" date="2015" name="Genome Biol. Evol.">
        <title>Organellar Genomes of White Spruce (Picea glauca): Assembly and Annotation.</title>
        <authorList>
            <person name="Jackman S.D."/>
            <person name="Warren R.L."/>
            <person name="Gibb E.A."/>
            <person name="Vandervalk B.P."/>
            <person name="Mohamadi H."/>
            <person name="Chu J."/>
            <person name="Raymond A."/>
            <person name="Pleasance S."/>
            <person name="Coope R."/>
            <person name="Wildung M.R."/>
            <person name="Ritland C.E."/>
            <person name="Bousquet J."/>
            <person name="Jones S.J."/>
            <person name="Bohlmann J."/>
            <person name="Birol I."/>
        </authorList>
    </citation>
    <scope>NUCLEOTIDE SEQUENCE [LARGE SCALE GENOMIC DNA]</scope>
    <source>
        <tissue evidence="1">Flushing bud</tissue>
    </source>
</reference>
<geneLocation type="mitochondrion" evidence="1"/>
<sequence>MSVVRWTALPPNMLAINRINQCPSCCAPLSEDIQYRSINNYQDHPPPFPDCTICPMCMACSIKQVHRK</sequence>
<accession>A0A101M2S6</accession>